<dbReference type="InterPro" id="IPR036956">
    <property type="entry name" value="Impact_N_sf"/>
</dbReference>
<evidence type="ECO:0000256" key="1">
    <source>
        <dbReference type="ARBA" id="ARBA00004496"/>
    </source>
</evidence>
<keyword evidence="3" id="KW-0963">Cytoplasm</keyword>
<gene>
    <name evidence="10" type="ORF">MCHLO_13874</name>
</gene>
<name>A0ABQ0M200_MYCCL</name>
<evidence type="ECO:0000256" key="3">
    <source>
        <dbReference type="ARBA" id="ARBA00022490"/>
    </source>
</evidence>
<dbReference type="PROSITE" id="PS00463">
    <property type="entry name" value="ZN2_CY6_FUNGAL_1"/>
    <property type="match status" value="1"/>
</dbReference>
<keyword evidence="6" id="KW-0346">Stress response</keyword>
<dbReference type="EMBL" id="DF849438">
    <property type="protein sequence ID" value="GAT57325.1"/>
    <property type="molecule type" value="Genomic_DNA"/>
</dbReference>
<evidence type="ECO:0000256" key="5">
    <source>
        <dbReference type="ARBA" id="ARBA00022845"/>
    </source>
</evidence>
<dbReference type="Pfam" id="PF00172">
    <property type="entry name" value="Zn_clus"/>
    <property type="match status" value="1"/>
</dbReference>
<comment type="similarity">
    <text evidence="2">Belongs to the IMPACT family.</text>
</comment>
<evidence type="ECO:0008006" key="12">
    <source>
        <dbReference type="Google" id="ProtNLM"/>
    </source>
</evidence>
<dbReference type="Gene3D" id="3.10.110.10">
    <property type="entry name" value="Ubiquitin Conjugating Enzyme"/>
    <property type="match status" value="1"/>
</dbReference>
<evidence type="ECO:0000259" key="9">
    <source>
        <dbReference type="PROSITE" id="PS50908"/>
    </source>
</evidence>
<evidence type="ECO:0000256" key="6">
    <source>
        <dbReference type="ARBA" id="ARBA00023016"/>
    </source>
</evidence>
<sequence>MSSQDVQAFIESLRENREEVASEIEVLQSIYGEQAIQLWTPPSSSSGSPPNHSTRYEAVLSLPAPHEDVSIRVLVSLPDSYPTSAAPQLQLLSRYVGAFGADSTLFGGVLRTFISATSGVEWAGDVCVFDGLQNVLERCAEWYGERLSAEAIGELQRADQHPPTQRGPEPAAVAPVPVGDVVTPLPEGIKMFVAEAITDRKSSFVGRACAISSPAEVPIILAHLMSDRRIARAAHPVINAWRCTVGNLMHQDNDDDGETAAGGRIAHLLHILEVDNVLVVVTRYFGGIHLGPDRFKHINQAARNALELAVKPNPERSRPQPEARAVQKICHKKSVPFPGDQPSSLLITDGTRSKHEPRLSSLHLLLMKRARDGTDDAAAASSSSRAAPPKKPKSIQACISCRKHKTRCEILDPSKTPVRCHRCQVLALQCSYEDTMTPITASANVSPNAAFRNEIPDPPLSTFKAHMSVLPPTDRLWSFVDDVTGVDWSAPMLAIQQLSKLPFAHLSLPPPPPLVLPQGELTLATILPEDQVFSLLNLFDERYTPWLNFKPARSPSSTMLDLVCCTIAARHLENTPASIQTKMLLQKLTDDSMGRIIMNPRPYESVESIQALLILSLWAPLGGPVDSEGRDGRLLVASAVSMAMNLRLNQASQKVATLRKRAAGVALSAEDQSKLAEALENARLWISLTNTESMLCVGTGRIPLSRRSPEDLKLVEFPSVFDESVDYRDVRLGLTASAFDLLEEAANNRLQPGIDVDEWYDQIMILLEKMKRVKRLMGPMPFVLEREPFYFHMLKIYEATSRLLILYNAMWDARVSVGHIPHGDSWHTYFKPHGMEAIGEWGRDMVITTEALLTNILTADSRLLSTAPDNIFTMVALTSGYLVGVKFLMMRGGTELIGTSDLLLAKMVSHLGRAVCGPGHAAQRTALLVRGMIAKWEGRNNPPKAPPPRPPPPAASSSSRANASTSSYSTAGVSPSASIHSPSSSGGPSGSVPHTPNLSSSGSASGSSVSYPTPRSDSPNTSTTSLLGGTGNTPNPGPTADYMELSAFNDPHQQPNHYLHSPIPDIDFGMFMDSMSIDPEFWNNLAQQSHLMPGYEYDPGVPMGPGGGSGVGGDGGASVG</sequence>
<dbReference type="SUPFAM" id="SSF54495">
    <property type="entry name" value="UBC-like"/>
    <property type="match status" value="1"/>
</dbReference>
<dbReference type="InterPro" id="IPR023582">
    <property type="entry name" value="Impact"/>
</dbReference>
<organism evidence="10 11">
    <name type="scientific">Mycena chlorophos</name>
    <name type="common">Agaric fungus</name>
    <name type="synonym">Agaricus chlorophos</name>
    <dbReference type="NCBI Taxonomy" id="658473"/>
    <lineage>
        <taxon>Eukaryota</taxon>
        <taxon>Fungi</taxon>
        <taxon>Dikarya</taxon>
        <taxon>Basidiomycota</taxon>
        <taxon>Agaricomycotina</taxon>
        <taxon>Agaricomycetes</taxon>
        <taxon>Agaricomycetidae</taxon>
        <taxon>Agaricales</taxon>
        <taxon>Marasmiineae</taxon>
        <taxon>Mycenaceae</taxon>
        <taxon>Mycena</taxon>
    </lineage>
</organism>
<dbReference type="SUPFAM" id="SSF57701">
    <property type="entry name" value="Zn2/Cys6 DNA-binding domain"/>
    <property type="match status" value="1"/>
</dbReference>
<dbReference type="PROSITE" id="PS50908">
    <property type="entry name" value="RWD"/>
    <property type="match status" value="1"/>
</dbReference>
<feature type="region of interest" description="Disordered" evidence="7">
    <location>
        <begin position="937"/>
        <end position="1043"/>
    </location>
</feature>
<dbReference type="InterPro" id="IPR001138">
    <property type="entry name" value="Zn2Cys6_DnaBD"/>
</dbReference>
<comment type="subcellular location">
    <subcellularLocation>
        <location evidence="1">Cytoplasm</location>
    </subcellularLocation>
</comment>
<dbReference type="InterPro" id="IPR016135">
    <property type="entry name" value="UBQ-conjugating_enzyme/RWD"/>
</dbReference>
<dbReference type="InterPro" id="IPR036864">
    <property type="entry name" value="Zn2-C6_fun-type_DNA-bd_sf"/>
</dbReference>
<feature type="region of interest" description="Disordered" evidence="7">
    <location>
        <begin position="332"/>
        <end position="352"/>
    </location>
</feature>
<protein>
    <recommendedName>
        <fullName evidence="12">Zn(2)-C6 fungal-type domain-containing protein</fullName>
    </recommendedName>
</protein>
<evidence type="ECO:0000256" key="2">
    <source>
        <dbReference type="ARBA" id="ARBA00007665"/>
    </source>
</evidence>
<dbReference type="Pfam" id="PF05773">
    <property type="entry name" value="RWD"/>
    <property type="match status" value="1"/>
</dbReference>
<feature type="domain" description="RWD" evidence="9">
    <location>
        <begin position="22"/>
        <end position="142"/>
    </location>
</feature>
<feature type="region of interest" description="Disordered" evidence="7">
    <location>
        <begin position="156"/>
        <end position="175"/>
    </location>
</feature>
<evidence type="ECO:0000256" key="7">
    <source>
        <dbReference type="SAM" id="MobiDB-lite"/>
    </source>
</evidence>
<dbReference type="InterPro" id="IPR001498">
    <property type="entry name" value="Impact_N"/>
</dbReference>
<dbReference type="PANTHER" id="PTHR16301">
    <property type="entry name" value="IMPACT-RELATED"/>
    <property type="match status" value="1"/>
</dbReference>
<feature type="compositionally biased region" description="Pro residues" evidence="7">
    <location>
        <begin position="943"/>
        <end position="954"/>
    </location>
</feature>
<feature type="compositionally biased region" description="Low complexity" evidence="7">
    <location>
        <begin position="955"/>
        <end position="1010"/>
    </location>
</feature>
<dbReference type="CDD" id="cd00067">
    <property type="entry name" value="GAL4"/>
    <property type="match status" value="1"/>
</dbReference>
<dbReference type="Proteomes" id="UP000815677">
    <property type="component" value="Unassembled WGS sequence"/>
</dbReference>
<dbReference type="Pfam" id="PF01205">
    <property type="entry name" value="Impact_N"/>
    <property type="match status" value="1"/>
</dbReference>
<dbReference type="PANTHER" id="PTHR16301:SF24">
    <property type="entry name" value="RWD DOMAIN-CONTAINING PROTEIN"/>
    <property type="match status" value="1"/>
</dbReference>
<evidence type="ECO:0000313" key="11">
    <source>
        <dbReference type="Proteomes" id="UP000815677"/>
    </source>
</evidence>
<dbReference type="Gene3D" id="3.30.230.30">
    <property type="entry name" value="Impact, N-terminal domain"/>
    <property type="match status" value="1"/>
</dbReference>
<reference evidence="10" key="1">
    <citation type="submission" date="2014-09" db="EMBL/GenBank/DDBJ databases">
        <title>Genome sequence of the luminous mushroom Mycena chlorophos for searching fungal bioluminescence genes.</title>
        <authorList>
            <person name="Tanaka Y."/>
            <person name="Kasuga D."/>
            <person name="Oba Y."/>
            <person name="Hase S."/>
            <person name="Sato K."/>
            <person name="Oba Y."/>
            <person name="Sakakibara Y."/>
        </authorList>
    </citation>
    <scope>NUCLEOTIDE SEQUENCE</scope>
</reference>
<dbReference type="PROSITE" id="PS50048">
    <property type="entry name" value="ZN2_CY6_FUNGAL_2"/>
    <property type="match status" value="1"/>
</dbReference>
<proteinExistence type="inferred from homology"/>
<keyword evidence="11" id="KW-1185">Reference proteome</keyword>
<keyword evidence="5" id="KW-0810">Translation regulation</keyword>
<dbReference type="InterPro" id="IPR020568">
    <property type="entry name" value="Ribosomal_Su5_D2-typ_SF"/>
</dbReference>
<dbReference type="SMART" id="SM00066">
    <property type="entry name" value="GAL4"/>
    <property type="match status" value="1"/>
</dbReference>
<dbReference type="CDD" id="cd12148">
    <property type="entry name" value="fungal_TF_MHR"/>
    <property type="match status" value="1"/>
</dbReference>
<dbReference type="Gene3D" id="4.10.240.10">
    <property type="entry name" value="Zn(2)-C6 fungal-type DNA-binding domain"/>
    <property type="match status" value="1"/>
</dbReference>
<feature type="compositionally biased region" description="Low complexity" evidence="7">
    <location>
        <begin position="1018"/>
        <end position="1027"/>
    </location>
</feature>
<feature type="domain" description="Zn(2)-C6 fungal-type" evidence="8">
    <location>
        <begin position="397"/>
        <end position="432"/>
    </location>
</feature>
<evidence type="ECO:0000313" key="10">
    <source>
        <dbReference type="EMBL" id="GAT57325.1"/>
    </source>
</evidence>
<evidence type="ECO:0000256" key="4">
    <source>
        <dbReference type="ARBA" id="ARBA00022491"/>
    </source>
</evidence>
<accession>A0ABQ0M200</accession>
<keyword evidence="4" id="KW-0678">Repressor</keyword>
<dbReference type="SUPFAM" id="SSF54211">
    <property type="entry name" value="Ribosomal protein S5 domain 2-like"/>
    <property type="match status" value="1"/>
</dbReference>
<dbReference type="InterPro" id="IPR006575">
    <property type="entry name" value="RWD_dom"/>
</dbReference>
<evidence type="ECO:0000259" key="8">
    <source>
        <dbReference type="PROSITE" id="PS50048"/>
    </source>
</evidence>